<dbReference type="PANTHER" id="PTHR33365">
    <property type="entry name" value="YALI0B05434P"/>
    <property type="match status" value="1"/>
</dbReference>
<comment type="similarity">
    <text evidence="2">Belongs to the ustYa family.</text>
</comment>
<comment type="caution">
    <text evidence="3">The sequence shown here is derived from an EMBL/GenBank/DDBJ whole genome shotgun (WGS) entry which is preliminary data.</text>
</comment>
<name>A0A9P8C115_9HELO</name>
<evidence type="ECO:0000313" key="4">
    <source>
        <dbReference type="Proteomes" id="UP000824998"/>
    </source>
</evidence>
<dbReference type="GO" id="GO:0043386">
    <property type="term" value="P:mycotoxin biosynthetic process"/>
    <property type="evidence" value="ECO:0007669"/>
    <property type="project" value="InterPro"/>
</dbReference>
<keyword evidence="4" id="KW-1185">Reference proteome</keyword>
<dbReference type="EMBL" id="MU251876">
    <property type="protein sequence ID" value="KAG9228691.1"/>
    <property type="molecule type" value="Genomic_DNA"/>
</dbReference>
<reference evidence="3" key="1">
    <citation type="journal article" date="2021" name="IMA Fungus">
        <title>Genomic characterization of three marine fungi, including Emericellopsis atlantica sp. nov. with signatures of a generalist lifestyle and marine biomass degradation.</title>
        <authorList>
            <person name="Hagestad O.C."/>
            <person name="Hou L."/>
            <person name="Andersen J.H."/>
            <person name="Hansen E.H."/>
            <person name="Altermark B."/>
            <person name="Li C."/>
            <person name="Kuhnert E."/>
            <person name="Cox R.J."/>
            <person name="Crous P.W."/>
            <person name="Spatafora J.W."/>
            <person name="Lail K."/>
            <person name="Amirebrahimi M."/>
            <person name="Lipzen A."/>
            <person name="Pangilinan J."/>
            <person name="Andreopoulos W."/>
            <person name="Hayes R.D."/>
            <person name="Ng V."/>
            <person name="Grigoriev I.V."/>
            <person name="Jackson S.A."/>
            <person name="Sutton T.D.S."/>
            <person name="Dobson A.D.W."/>
            <person name="Rama T."/>
        </authorList>
    </citation>
    <scope>NUCLEOTIDE SEQUENCE</scope>
    <source>
        <strain evidence="3">TRa018bII</strain>
    </source>
</reference>
<proteinExistence type="inferred from homology"/>
<gene>
    <name evidence="3" type="ORF">BJ875DRAFT_388872</name>
</gene>
<protein>
    <submittedName>
        <fullName evidence="3">Uncharacterized protein</fullName>
    </submittedName>
</protein>
<evidence type="ECO:0000313" key="3">
    <source>
        <dbReference type="EMBL" id="KAG9228691.1"/>
    </source>
</evidence>
<dbReference type="AlphaFoldDB" id="A0A9P8C115"/>
<dbReference type="PANTHER" id="PTHR33365:SF4">
    <property type="entry name" value="CYCLOCHLOROTINE BIOSYNTHESIS PROTEIN O"/>
    <property type="match status" value="1"/>
</dbReference>
<feature type="non-terminal residue" evidence="3">
    <location>
        <position position="1"/>
    </location>
</feature>
<organism evidence="3 4">
    <name type="scientific">Amylocarpus encephaloides</name>
    <dbReference type="NCBI Taxonomy" id="45428"/>
    <lineage>
        <taxon>Eukaryota</taxon>
        <taxon>Fungi</taxon>
        <taxon>Dikarya</taxon>
        <taxon>Ascomycota</taxon>
        <taxon>Pezizomycotina</taxon>
        <taxon>Leotiomycetes</taxon>
        <taxon>Helotiales</taxon>
        <taxon>Helotiales incertae sedis</taxon>
        <taxon>Amylocarpus</taxon>
    </lineage>
</organism>
<evidence type="ECO:0000256" key="1">
    <source>
        <dbReference type="ARBA" id="ARBA00004685"/>
    </source>
</evidence>
<evidence type="ECO:0000256" key="2">
    <source>
        <dbReference type="ARBA" id="ARBA00035112"/>
    </source>
</evidence>
<dbReference type="InterPro" id="IPR021765">
    <property type="entry name" value="UstYa-like"/>
</dbReference>
<dbReference type="Pfam" id="PF11807">
    <property type="entry name" value="UstYa"/>
    <property type="match status" value="1"/>
</dbReference>
<dbReference type="OrthoDB" id="3687641at2759"/>
<sequence>APASPVLRKNEVVFSSGFGIEMSPFQGPPNERNNKLWENLYNFGITRISTEEARPMANKTLPIPGDKGGYFVQLSVFHLLHCLNMVRRGLYGEVDMSNIDDSLGIEHLDHCIDHIRQGIMCSSDVAPLTFARQSMDEKPKAVAEVLHSCRDFSAVQRWALQRQIPSQVDFETVVTDDPLGWGSYQYSPGV</sequence>
<comment type="pathway">
    <text evidence="1">Mycotoxin biosynthesis.</text>
</comment>
<dbReference type="Proteomes" id="UP000824998">
    <property type="component" value="Unassembled WGS sequence"/>
</dbReference>
<accession>A0A9P8C115</accession>